<proteinExistence type="predicted"/>
<dbReference type="EMBL" id="JACVVK020000050">
    <property type="protein sequence ID" value="KAK7498630.1"/>
    <property type="molecule type" value="Genomic_DNA"/>
</dbReference>
<dbReference type="AlphaFoldDB" id="A0ABD0LGT0"/>
<sequence length="112" mass="12496">MMTTPGILRRQKYAQLLITTIITLIELSRDDHAHDTSPARRLVSAFHKLRYGPGFLMKSPVERWAMTGSGRPRWTGNMRNLGIGLPAKAYLKSTGFSVGLFAVANFIKLHLG</sequence>
<keyword evidence="2" id="KW-1185">Reference proteome</keyword>
<evidence type="ECO:0000313" key="2">
    <source>
        <dbReference type="Proteomes" id="UP001519460"/>
    </source>
</evidence>
<dbReference type="Proteomes" id="UP001519460">
    <property type="component" value="Unassembled WGS sequence"/>
</dbReference>
<gene>
    <name evidence="1" type="ORF">BaRGS_00010290</name>
</gene>
<organism evidence="1 2">
    <name type="scientific">Batillaria attramentaria</name>
    <dbReference type="NCBI Taxonomy" id="370345"/>
    <lineage>
        <taxon>Eukaryota</taxon>
        <taxon>Metazoa</taxon>
        <taxon>Spiralia</taxon>
        <taxon>Lophotrochozoa</taxon>
        <taxon>Mollusca</taxon>
        <taxon>Gastropoda</taxon>
        <taxon>Caenogastropoda</taxon>
        <taxon>Sorbeoconcha</taxon>
        <taxon>Cerithioidea</taxon>
        <taxon>Batillariidae</taxon>
        <taxon>Batillaria</taxon>
    </lineage>
</organism>
<comment type="caution">
    <text evidence="1">The sequence shown here is derived from an EMBL/GenBank/DDBJ whole genome shotgun (WGS) entry which is preliminary data.</text>
</comment>
<feature type="non-terminal residue" evidence="1">
    <location>
        <position position="112"/>
    </location>
</feature>
<reference evidence="1 2" key="1">
    <citation type="journal article" date="2023" name="Sci. Data">
        <title>Genome assembly of the Korean intertidal mud-creeper Batillaria attramentaria.</title>
        <authorList>
            <person name="Patra A.K."/>
            <person name="Ho P.T."/>
            <person name="Jun S."/>
            <person name="Lee S.J."/>
            <person name="Kim Y."/>
            <person name="Won Y.J."/>
        </authorList>
    </citation>
    <scope>NUCLEOTIDE SEQUENCE [LARGE SCALE GENOMIC DNA]</scope>
    <source>
        <strain evidence="1">Wonlab-2016</strain>
    </source>
</reference>
<protein>
    <submittedName>
        <fullName evidence="1">Uncharacterized protein</fullName>
    </submittedName>
</protein>
<accession>A0ABD0LGT0</accession>
<evidence type="ECO:0000313" key="1">
    <source>
        <dbReference type="EMBL" id="KAK7498630.1"/>
    </source>
</evidence>
<name>A0ABD0LGT0_9CAEN</name>